<accession>A0A3B0RVT5</accession>
<evidence type="ECO:0000256" key="5">
    <source>
        <dbReference type="ARBA" id="ARBA00023136"/>
    </source>
</evidence>
<keyword evidence="4 6" id="KW-1133">Transmembrane helix</keyword>
<evidence type="ECO:0000259" key="7">
    <source>
        <dbReference type="Pfam" id="PF02308"/>
    </source>
</evidence>
<evidence type="ECO:0000256" key="6">
    <source>
        <dbReference type="SAM" id="Phobius"/>
    </source>
</evidence>
<dbReference type="Pfam" id="PF02308">
    <property type="entry name" value="MgtC"/>
    <property type="match status" value="1"/>
</dbReference>
<keyword evidence="2" id="KW-1003">Cell membrane</keyword>
<feature type="transmembrane region" description="Helical" evidence="6">
    <location>
        <begin position="39"/>
        <end position="59"/>
    </location>
</feature>
<dbReference type="PRINTS" id="PR01837">
    <property type="entry name" value="MGTCSAPBPROT"/>
</dbReference>
<keyword evidence="5 6" id="KW-0472">Membrane</keyword>
<feature type="domain" description="MgtC/SapB/SrpB/YhiD N-terminal" evidence="7">
    <location>
        <begin position="13"/>
        <end position="134"/>
    </location>
</feature>
<protein>
    <submittedName>
        <fullName evidence="8">Mg(2+)-transport-ATPase-associated protein MgtC</fullName>
    </submittedName>
</protein>
<dbReference type="InterPro" id="IPR049177">
    <property type="entry name" value="MgtC_SapB_SrpB_YhiD_N"/>
</dbReference>
<gene>
    <name evidence="8" type="ORF">MNBD_ACTINO02-2231</name>
</gene>
<feature type="transmembrane region" description="Helical" evidence="6">
    <location>
        <begin position="66"/>
        <end position="87"/>
    </location>
</feature>
<evidence type="ECO:0000313" key="8">
    <source>
        <dbReference type="EMBL" id="VAV97924.1"/>
    </source>
</evidence>
<keyword evidence="3 6" id="KW-0812">Transmembrane</keyword>
<dbReference type="PANTHER" id="PTHR33778:SF1">
    <property type="entry name" value="MAGNESIUM TRANSPORTER YHID-RELATED"/>
    <property type="match status" value="1"/>
</dbReference>
<name>A0A3B0RVT5_9ZZZZ</name>
<dbReference type="InterPro" id="IPR003416">
    <property type="entry name" value="MgtC/SapB/SrpB/YhiD_fam"/>
</dbReference>
<dbReference type="PANTHER" id="PTHR33778">
    <property type="entry name" value="PROTEIN MGTC"/>
    <property type="match status" value="1"/>
</dbReference>
<comment type="subcellular location">
    <subcellularLocation>
        <location evidence="1">Cell membrane</location>
        <topology evidence="1">Multi-pass membrane protein</topology>
    </subcellularLocation>
</comment>
<evidence type="ECO:0000256" key="4">
    <source>
        <dbReference type="ARBA" id="ARBA00022989"/>
    </source>
</evidence>
<dbReference type="GO" id="GO:0005886">
    <property type="term" value="C:plasma membrane"/>
    <property type="evidence" value="ECO:0007669"/>
    <property type="project" value="UniProtKB-SubCell"/>
</dbReference>
<organism evidence="8">
    <name type="scientific">hydrothermal vent metagenome</name>
    <dbReference type="NCBI Taxonomy" id="652676"/>
    <lineage>
        <taxon>unclassified sequences</taxon>
        <taxon>metagenomes</taxon>
        <taxon>ecological metagenomes</taxon>
    </lineage>
</organism>
<feature type="transmembrane region" description="Helical" evidence="6">
    <location>
        <begin position="99"/>
        <end position="130"/>
    </location>
</feature>
<evidence type="ECO:0000256" key="3">
    <source>
        <dbReference type="ARBA" id="ARBA00022692"/>
    </source>
</evidence>
<dbReference type="EMBL" id="UOEK01000127">
    <property type="protein sequence ID" value="VAV97924.1"/>
    <property type="molecule type" value="Genomic_DNA"/>
</dbReference>
<reference evidence="8" key="1">
    <citation type="submission" date="2018-06" db="EMBL/GenBank/DDBJ databases">
        <authorList>
            <person name="Zhirakovskaya E."/>
        </authorList>
    </citation>
    <scope>NUCLEOTIDE SEQUENCE</scope>
</reference>
<evidence type="ECO:0000256" key="2">
    <source>
        <dbReference type="ARBA" id="ARBA00022475"/>
    </source>
</evidence>
<evidence type="ECO:0000256" key="1">
    <source>
        <dbReference type="ARBA" id="ARBA00004651"/>
    </source>
</evidence>
<sequence>MQPTEIELLARVLLAAVLGAALGVERESQQKPAGLRTHTLVAAGATLFTVAGAFAVSGTTGDPTRIAAQVVTGIGFIGAGGMIRTGFTMTGITTAATLWFAAAIGVTVGFGLYVLATASLVIALALMLGFAPIRHRIWRSATQQLEIRYHPGHGTLTPLFESLNAIGAQIYRMSMTETEGMRLLRCEIAGIGEDYMSEIVSSLRGRDEVIHVGSSYDVNG</sequence>
<proteinExistence type="predicted"/>
<dbReference type="AlphaFoldDB" id="A0A3B0RVT5"/>